<protein>
    <submittedName>
        <fullName evidence="2">Uncharacterized protein</fullName>
    </submittedName>
</protein>
<reference evidence="2 3" key="1">
    <citation type="journal article" date="2017" name="BMC Genomics">
        <title>Chromosome level assembly and secondary metabolite potential of the parasitic fungus Cordyceps militaris.</title>
        <authorList>
            <person name="Kramer G.J."/>
            <person name="Nodwell J.R."/>
        </authorList>
    </citation>
    <scope>NUCLEOTIDE SEQUENCE [LARGE SCALE GENOMIC DNA]</scope>
    <source>
        <strain evidence="2 3">ATCC 34164</strain>
    </source>
</reference>
<dbReference type="OrthoDB" id="20473at2759"/>
<dbReference type="PANTHER" id="PTHR22705:SF0">
    <property type="entry name" value="ZZ-TYPE ZINC FINGER-CONTAINING PROTEIN 3"/>
    <property type="match status" value="1"/>
</dbReference>
<sequence>MPALTLSTTNKTRAPSATTTTSTSTTQPRAASPADGPPMSPITPPLQATRLPGDTTTTATGSSSRPALTHTTQETPVTLPLAPGPEPLDFDANPDTIALRSAISVLQLQRRRATADIQALSRAKEAAVGDPEAFVRDLVAGKVNQPAGAGMVASAGDDDSDDDAPTAPANEAPRPWAALPKPQEIVRCPPINWSQYAVVGDSLDKLHAEQVARPTQGTPAAYIPGHAGMYEFRGGDGRQELYQGAAVPYNPVKDRVDRKATSKARK</sequence>
<feature type="compositionally biased region" description="Low complexity" evidence="1">
    <location>
        <begin position="48"/>
        <end position="67"/>
    </location>
</feature>
<feature type="compositionally biased region" description="Pro residues" evidence="1">
    <location>
        <begin position="35"/>
        <end position="44"/>
    </location>
</feature>
<dbReference type="VEuPathDB" id="FungiDB:A9K55_007873"/>
<dbReference type="PANTHER" id="PTHR22705">
    <property type="entry name" value="ZINC FINGER, ZZ DOMAIN CONTAINING 3"/>
    <property type="match status" value="1"/>
</dbReference>
<name>A0A2H4SGJ0_CORMI</name>
<gene>
    <name evidence="2" type="ORF">A9K55_007873</name>
</gene>
<evidence type="ECO:0000313" key="2">
    <source>
        <dbReference type="EMBL" id="ATY62224.1"/>
    </source>
</evidence>
<evidence type="ECO:0000313" key="3">
    <source>
        <dbReference type="Proteomes" id="UP000323067"/>
    </source>
</evidence>
<organism evidence="2 3">
    <name type="scientific">Cordyceps militaris</name>
    <name type="common">Caterpillar fungus</name>
    <name type="synonym">Clavaria militaris</name>
    <dbReference type="NCBI Taxonomy" id="73501"/>
    <lineage>
        <taxon>Eukaryota</taxon>
        <taxon>Fungi</taxon>
        <taxon>Dikarya</taxon>
        <taxon>Ascomycota</taxon>
        <taxon>Pezizomycotina</taxon>
        <taxon>Sordariomycetes</taxon>
        <taxon>Hypocreomycetidae</taxon>
        <taxon>Hypocreales</taxon>
        <taxon>Cordycipitaceae</taxon>
        <taxon>Cordyceps</taxon>
    </lineage>
</organism>
<dbReference type="Proteomes" id="UP000323067">
    <property type="component" value="Chromosome vii"/>
</dbReference>
<proteinExistence type="predicted"/>
<evidence type="ECO:0000256" key="1">
    <source>
        <dbReference type="SAM" id="MobiDB-lite"/>
    </source>
</evidence>
<dbReference type="EMBL" id="CP023324">
    <property type="protein sequence ID" value="ATY62224.1"/>
    <property type="molecule type" value="Genomic_DNA"/>
</dbReference>
<dbReference type="AlphaFoldDB" id="A0A2H4SGJ0"/>
<accession>A0A2H4SGJ0</accession>
<feature type="region of interest" description="Disordered" evidence="1">
    <location>
        <begin position="149"/>
        <end position="175"/>
    </location>
</feature>
<dbReference type="InterPro" id="IPR037830">
    <property type="entry name" value="ZZZ3"/>
</dbReference>
<feature type="region of interest" description="Disordered" evidence="1">
    <location>
        <begin position="1"/>
        <end position="85"/>
    </location>
</feature>
<feature type="compositionally biased region" description="Low complexity" evidence="1">
    <location>
        <begin position="8"/>
        <end position="34"/>
    </location>
</feature>